<protein>
    <submittedName>
        <fullName evidence="2">Uncharacterized protein</fullName>
    </submittedName>
</protein>
<accession>A0A1I7A6S2</accession>
<dbReference type="Proteomes" id="UP000323733">
    <property type="component" value="Unassembled WGS sequence"/>
</dbReference>
<proteinExistence type="predicted"/>
<evidence type="ECO:0000313" key="2">
    <source>
        <dbReference type="EMBL" id="SFT70625.1"/>
    </source>
</evidence>
<feature type="compositionally biased region" description="Basic and acidic residues" evidence="1">
    <location>
        <begin position="35"/>
        <end position="49"/>
    </location>
</feature>
<name>A0A1I7A6S2_METTE</name>
<sequence>MNKGGIILPEEDREPSFQPEPIPEPEPVTPPEPIPHPEPEIEHDKKPRK</sequence>
<feature type="region of interest" description="Disordered" evidence="1">
    <location>
        <begin position="1"/>
        <end position="49"/>
    </location>
</feature>
<organism evidence="2 3">
    <name type="scientific">Methanosarcina thermophila</name>
    <dbReference type="NCBI Taxonomy" id="2210"/>
    <lineage>
        <taxon>Archaea</taxon>
        <taxon>Methanobacteriati</taxon>
        <taxon>Methanobacteriota</taxon>
        <taxon>Stenosarchaea group</taxon>
        <taxon>Methanomicrobia</taxon>
        <taxon>Methanosarcinales</taxon>
        <taxon>Methanosarcinaceae</taxon>
        <taxon>Methanosarcina</taxon>
    </lineage>
</organism>
<feature type="compositionally biased region" description="Pro residues" evidence="1">
    <location>
        <begin position="18"/>
        <end position="34"/>
    </location>
</feature>
<evidence type="ECO:0000256" key="1">
    <source>
        <dbReference type="SAM" id="MobiDB-lite"/>
    </source>
</evidence>
<dbReference type="EMBL" id="FPAO01000007">
    <property type="protein sequence ID" value="SFT70625.1"/>
    <property type="molecule type" value="Genomic_DNA"/>
</dbReference>
<evidence type="ECO:0000313" key="3">
    <source>
        <dbReference type="Proteomes" id="UP000323733"/>
    </source>
</evidence>
<keyword evidence="3" id="KW-1185">Reference proteome</keyword>
<reference evidence="2 3" key="1">
    <citation type="submission" date="2016-10" db="EMBL/GenBank/DDBJ databases">
        <authorList>
            <person name="Varghese N."/>
            <person name="Submissions S."/>
        </authorList>
    </citation>
    <scope>NUCLEOTIDE SEQUENCE [LARGE SCALE GENOMIC DNA]</scope>
    <source>
        <strain evidence="2 3">DSM 11855</strain>
    </source>
</reference>
<gene>
    <name evidence="2" type="ORF">SAMN02910340_01913</name>
</gene>
<dbReference type="AlphaFoldDB" id="A0A1I7A6S2"/>